<dbReference type="Gene3D" id="1.10.238.200">
    <property type="entry name" value="Cullin, PONY binding domain"/>
    <property type="match status" value="1"/>
</dbReference>
<dbReference type="AlphaFoldDB" id="A0A9N9LVV8"/>
<dbReference type="GO" id="GO:0000151">
    <property type="term" value="C:ubiquitin ligase complex"/>
    <property type="evidence" value="ECO:0007669"/>
    <property type="project" value="TreeGrafter"/>
</dbReference>
<organism evidence="3 4">
    <name type="scientific">Hymenoscyphus albidus</name>
    <dbReference type="NCBI Taxonomy" id="595503"/>
    <lineage>
        <taxon>Eukaryota</taxon>
        <taxon>Fungi</taxon>
        <taxon>Dikarya</taxon>
        <taxon>Ascomycota</taxon>
        <taxon>Pezizomycotina</taxon>
        <taxon>Leotiomycetes</taxon>
        <taxon>Helotiales</taxon>
        <taxon>Helotiaceae</taxon>
        <taxon>Hymenoscyphus</taxon>
    </lineage>
</organism>
<dbReference type="PANTHER" id="PTHR12281:SF31">
    <property type="entry name" value="DCN1-LIKE PROTEIN 3"/>
    <property type="match status" value="1"/>
</dbReference>
<feature type="domain" description="DCUN1" evidence="2">
    <location>
        <begin position="444"/>
        <end position="644"/>
    </location>
</feature>
<keyword evidence="4" id="KW-1185">Reference proteome</keyword>
<dbReference type="InterPro" id="IPR005176">
    <property type="entry name" value="PONY_dom"/>
</dbReference>
<evidence type="ECO:0000256" key="1">
    <source>
        <dbReference type="RuleBase" id="RU410713"/>
    </source>
</evidence>
<comment type="caution">
    <text evidence="3">The sequence shown here is derived from an EMBL/GenBank/DDBJ whole genome shotgun (WGS) entry which is preliminary data.</text>
</comment>
<dbReference type="OrthoDB" id="27198at2759"/>
<dbReference type="GO" id="GO:0045116">
    <property type="term" value="P:protein neddylation"/>
    <property type="evidence" value="ECO:0007669"/>
    <property type="project" value="TreeGrafter"/>
</dbReference>
<comment type="function">
    <text evidence="1">Neddylation of cullins play an essential role in the regulation of SCF-type complexes activity.</text>
</comment>
<dbReference type="InterPro" id="IPR042460">
    <property type="entry name" value="DCN1-like_PONY"/>
</dbReference>
<reference evidence="3" key="1">
    <citation type="submission" date="2021-07" db="EMBL/GenBank/DDBJ databases">
        <authorList>
            <person name="Durling M."/>
        </authorList>
    </citation>
    <scope>NUCLEOTIDE SEQUENCE</scope>
</reference>
<accession>A0A9N9LVV8</accession>
<dbReference type="PANTHER" id="PTHR12281">
    <property type="entry name" value="RP42 RELATED"/>
    <property type="match status" value="1"/>
</dbReference>
<dbReference type="InterPro" id="IPR014764">
    <property type="entry name" value="DCN-prot"/>
</dbReference>
<dbReference type="Pfam" id="PF03556">
    <property type="entry name" value="Cullin_binding"/>
    <property type="match status" value="1"/>
</dbReference>
<evidence type="ECO:0000313" key="4">
    <source>
        <dbReference type="Proteomes" id="UP000701801"/>
    </source>
</evidence>
<proteinExistence type="predicted"/>
<sequence>MPPTTAQKALIATFMSLTGVNEKTAGKRRTCALFHSHISPFVPIDLDLESCPEFLDIDDPLPQLLTIMSITAADFEAIPNIILDHRYVYGASLDLALRKRETRYYDQVPHNLRESGIIIADPPPLLAPTGGTLAYGLEIWNNRRWISDQKRERRLEGARSLQAITPNYEDISWFVGPAAYRLLKSTGKSLSQFDLSSKHLSAELPQSKSVYTPHKRKVIADVMLLPTSNLEYISPLSNIFPLLLVKEIGRMGTTVGCGIFDGDYDEKPVHPLMTPTKFEGLDDRVSAHLFCPPKKLPCGASRSRHSLQSSDLSVYRVPQRRPRYFRGTNRHTSREILVYSTRLPTTPPPNLAQIGNPPSDICLSILNGLPPTASDGLIASSDDEVVQGGVQVKEIILDKESHITKVPAFRHAMDSFSKRSTNNANVDLHSYFASNGGAAASVDRSKDNLEKLFNSYRDVNDEEDTVGTDGTMRYLTADLKLNIENSEMLIPLEIVQAPSIGDMTKEGFVNGWKAVGADTISKQRAYITTQVRQLSTDMTLYKRVYRYVYVCAREKGQKALPVDQAITYWEVLFTHPGMTFTTASTSWTALWFEFLGSWTKTVNKDMWNMTLEFLQKAMSDETLSFWNEDGAWPSVIDDFVAWVKEKRGEGEKMETD</sequence>
<name>A0A9N9LVV8_9HELO</name>
<dbReference type="GO" id="GO:0031624">
    <property type="term" value="F:ubiquitin conjugating enzyme binding"/>
    <property type="evidence" value="ECO:0007669"/>
    <property type="project" value="TreeGrafter"/>
</dbReference>
<protein>
    <recommendedName>
        <fullName evidence="1">Defective in cullin neddylation protein</fullName>
    </recommendedName>
</protein>
<dbReference type="Proteomes" id="UP000701801">
    <property type="component" value="Unassembled WGS sequence"/>
</dbReference>
<dbReference type="PROSITE" id="PS51229">
    <property type="entry name" value="DCUN1"/>
    <property type="match status" value="1"/>
</dbReference>
<dbReference type="Gene3D" id="1.10.238.10">
    <property type="entry name" value="EF-hand"/>
    <property type="match status" value="1"/>
</dbReference>
<dbReference type="GO" id="GO:0032182">
    <property type="term" value="F:ubiquitin-like protein binding"/>
    <property type="evidence" value="ECO:0007669"/>
    <property type="project" value="TreeGrafter"/>
</dbReference>
<dbReference type="GO" id="GO:0097602">
    <property type="term" value="F:cullin family protein binding"/>
    <property type="evidence" value="ECO:0007669"/>
    <property type="project" value="TreeGrafter"/>
</dbReference>
<dbReference type="EMBL" id="CAJVRM010000407">
    <property type="protein sequence ID" value="CAG8980682.1"/>
    <property type="molecule type" value="Genomic_DNA"/>
</dbReference>
<evidence type="ECO:0000313" key="3">
    <source>
        <dbReference type="EMBL" id="CAG8980682.1"/>
    </source>
</evidence>
<gene>
    <name evidence="3" type="ORF">HYALB_00007174</name>
</gene>
<evidence type="ECO:0000259" key="2">
    <source>
        <dbReference type="PROSITE" id="PS51229"/>
    </source>
</evidence>